<feature type="region of interest" description="Disordered" evidence="1">
    <location>
        <begin position="1"/>
        <end position="62"/>
    </location>
</feature>
<feature type="compositionally biased region" description="Polar residues" evidence="1">
    <location>
        <begin position="26"/>
        <end position="42"/>
    </location>
</feature>
<dbReference type="EMBL" id="MHKD01000012">
    <property type="protein sequence ID" value="OGY84620.1"/>
    <property type="molecule type" value="Genomic_DNA"/>
</dbReference>
<feature type="compositionally biased region" description="Gly residues" evidence="1">
    <location>
        <begin position="520"/>
        <end position="530"/>
    </location>
</feature>
<gene>
    <name evidence="2" type="ORF">A3F54_00385</name>
</gene>
<sequence length="546" mass="61629">MSIERNIFRPEDPKDYGTTDPRQEDVTSPQKDVTGTMQTMQKQESDKKRHESSGRSRPFIDEELQHILDGISSDLPEETIPQMDPDIAAILDGISPLDEIAEFGHEEPPQFLRGVMAEDTKTTAQKKSPQGTQAAKKPLLLPYEPEETAETKREPKTAEEIFAEFGLRPEHAATTPEEKAFQSKKVKETIDLKRGAIQGKEIQVFDEDEAALFKSMWSEFGTREDGSQQIFRAGRKIRDDEGNQFYLNGIKPGTYMIRERVAYLISEKAKFGQVPMTVLKADPEKIGHGKEMTNAVGSMQKWVNGEELQKKGAWSFLHVGKYLEAKQRREEVLDDTEKDKLGEYLLLKREFIVKALFDLLKVESDVCTHAANILVDDENLADPKLVSLDSALIFHHPFLNLEKVCSNPADEQAKRDKHGIPSFMKVDYSSMVTKFMRGEVIPDDILDNLKEFKEYLDSGQARQEWGELYAMMDNSFDEFAYMQAVLGIVLEKKRVLTVQDVVRYPEVQDAILPEGYVRKGSGGAEGGAAEGGAKVENKNVKGKEKV</sequence>
<comment type="caution">
    <text evidence="2">The sequence shown here is derived from an EMBL/GenBank/DDBJ whole genome shotgun (WGS) entry which is preliminary data.</text>
</comment>
<protein>
    <submittedName>
        <fullName evidence="2">Uncharacterized protein</fullName>
    </submittedName>
</protein>
<feature type="compositionally biased region" description="Basic and acidic residues" evidence="1">
    <location>
        <begin position="1"/>
        <end position="25"/>
    </location>
</feature>
<reference evidence="2 3" key="1">
    <citation type="journal article" date="2016" name="Nat. Commun.">
        <title>Thousands of microbial genomes shed light on interconnected biogeochemical processes in an aquifer system.</title>
        <authorList>
            <person name="Anantharaman K."/>
            <person name="Brown C.T."/>
            <person name="Hug L.A."/>
            <person name="Sharon I."/>
            <person name="Castelle C.J."/>
            <person name="Probst A.J."/>
            <person name="Thomas B.C."/>
            <person name="Singh A."/>
            <person name="Wilkins M.J."/>
            <person name="Karaoz U."/>
            <person name="Brodie E.L."/>
            <person name="Williams K.H."/>
            <person name="Hubbard S.S."/>
            <person name="Banfield J.F."/>
        </authorList>
    </citation>
    <scope>NUCLEOTIDE SEQUENCE [LARGE SCALE GENOMIC DNA]</scope>
</reference>
<name>A0A1G2B8L9_9BACT</name>
<evidence type="ECO:0000313" key="3">
    <source>
        <dbReference type="Proteomes" id="UP000176952"/>
    </source>
</evidence>
<organism evidence="2 3">
    <name type="scientific">Candidatus Kerfeldbacteria bacterium RIFCSPHIGHO2_12_FULL_48_17</name>
    <dbReference type="NCBI Taxonomy" id="1798542"/>
    <lineage>
        <taxon>Bacteria</taxon>
        <taxon>Candidatus Kerfeldiibacteriota</taxon>
    </lineage>
</organism>
<evidence type="ECO:0000256" key="1">
    <source>
        <dbReference type="SAM" id="MobiDB-lite"/>
    </source>
</evidence>
<feature type="region of interest" description="Disordered" evidence="1">
    <location>
        <begin position="519"/>
        <end position="546"/>
    </location>
</feature>
<evidence type="ECO:0000313" key="2">
    <source>
        <dbReference type="EMBL" id="OGY84620.1"/>
    </source>
</evidence>
<dbReference type="AlphaFoldDB" id="A0A1G2B8L9"/>
<proteinExistence type="predicted"/>
<feature type="region of interest" description="Disordered" evidence="1">
    <location>
        <begin position="117"/>
        <end position="155"/>
    </location>
</feature>
<feature type="compositionally biased region" description="Polar residues" evidence="1">
    <location>
        <begin position="122"/>
        <end position="133"/>
    </location>
</feature>
<feature type="compositionally biased region" description="Basic and acidic residues" evidence="1">
    <location>
        <begin position="43"/>
        <end position="62"/>
    </location>
</feature>
<dbReference type="Proteomes" id="UP000176952">
    <property type="component" value="Unassembled WGS sequence"/>
</dbReference>
<feature type="compositionally biased region" description="Basic and acidic residues" evidence="1">
    <location>
        <begin position="533"/>
        <end position="546"/>
    </location>
</feature>
<accession>A0A1G2B8L9</accession>
<dbReference type="STRING" id="1798542.A3F54_00385"/>